<evidence type="ECO:0000256" key="4">
    <source>
        <dbReference type="PROSITE-ProRule" id="PRU00024"/>
    </source>
</evidence>
<gene>
    <name evidence="8" type="primary">LOC115574391</name>
</gene>
<dbReference type="Pfam" id="PF13445">
    <property type="entry name" value="zf-RING_UBOX"/>
    <property type="match status" value="1"/>
</dbReference>
<dbReference type="Gene3D" id="3.30.160.60">
    <property type="entry name" value="Classic Zinc Finger"/>
    <property type="match status" value="1"/>
</dbReference>
<keyword evidence="9" id="KW-1185">Reference proteome</keyword>
<dbReference type="SMART" id="SM00184">
    <property type="entry name" value="RING"/>
    <property type="match status" value="1"/>
</dbReference>
<dbReference type="SUPFAM" id="SSF57850">
    <property type="entry name" value="RING/U-box"/>
    <property type="match status" value="1"/>
</dbReference>
<organism evidence="8 9">
    <name type="scientific">Sparus aurata</name>
    <name type="common">Gilthead sea bream</name>
    <dbReference type="NCBI Taxonomy" id="8175"/>
    <lineage>
        <taxon>Eukaryota</taxon>
        <taxon>Metazoa</taxon>
        <taxon>Chordata</taxon>
        <taxon>Craniata</taxon>
        <taxon>Vertebrata</taxon>
        <taxon>Euteleostomi</taxon>
        <taxon>Actinopterygii</taxon>
        <taxon>Neopterygii</taxon>
        <taxon>Teleostei</taxon>
        <taxon>Neoteleostei</taxon>
        <taxon>Acanthomorphata</taxon>
        <taxon>Eupercaria</taxon>
        <taxon>Spariformes</taxon>
        <taxon>Sparidae</taxon>
        <taxon>Sparus</taxon>
    </lineage>
</organism>
<dbReference type="Gene3D" id="3.30.40.10">
    <property type="entry name" value="Zinc/RING finger domain, C3HC4 (zinc finger)"/>
    <property type="match status" value="1"/>
</dbReference>
<evidence type="ECO:0000256" key="1">
    <source>
        <dbReference type="ARBA" id="ARBA00022723"/>
    </source>
</evidence>
<dbReference type="Ensembl" id="ENSSAUT00010011853.1">
    <property type="protein sequence ID" value="ENSSAUP00010011150.1"/>
    <property type="gene ID" value="ENSSAUG00010005376.1"/>
</dbReference>
<keyword evidence="5" id="KW-0175">Coiled coil</keyword>
<evidence type="ECO:0000256" key="5">
    <source>
        <dbReference type="SAM" id="Coils"/>
    </source>
</evidence>
<dbReference type="InterPro" id="IPR000315">
    <property type="entry name" value="Znf_B-box"/>
</dbReference>
<evidence type="ECO:0000256" key="3">
    <source>
        <dbReference type="ARBA" id="ARBA00022833"/>
    </source>
</evidence>
<evidence type="ECO:0000259" key="7">
    <source>
        <dbReference type="PROSITE" id="PS50119"/>
    </source>
</evidence>
<accession>A0A671UB01</accession>
<dbReference type="OMA" id="EHESHAV"/>
<dbReference type="Proteomes" id="UP000472265">
    <property type="component" value="Chromosome 22"/>
</dbReference>
<evidence type="ECO:0000313" key="9">
    <source>
        <dbReference type="Proteomes" id="UP000472265"/>
    </source>
</evidence>
<protein>
    <submittedName>
        <fullName evidence="8">E3 ubiquitin-protein ligase TRIM39-like</fullName>
    </submittedName>
</protein>
<name>A0A671UB01_SPAAU</name>
<reference evidence="8" key="3">
    <citation type="submission" date="2025-09" db="UniProtKB">
        <authorList>
            <consortium name="Ensembl"/>
        </authorList>
    </citation>
    <scope>IDENTIFICATION</scope>
</reference>
<evidence type="ECO:0000259" key="6">
    <source>
        <dbReference type="PROSITE" id="PS50089"/>
    </source>
</evidence>
<dbReference type="GeneTree" id="ENSGT00970000193381"/>
<dbReference type="InterPro" id="IPR013083">
    <property type="entry name" value="Znf_RING/FYVE/PHD"/>
</dbReference>
<dbReference type="SUPFAM" id="SSF57845">
    <property type="entry name" value="B-box zinc-binding domain"/>
    <property type="match status" value="1"/>
</dbReference>
<dbReference type="Pfam" id="PF00643">
    <property type="entry name" value="zf-B_box"/>
    <property type="match status" value="1"/>
</dbReference>
<feature type="coiled-coil region" evidence="5">
    <location>
        <begin position="168"/>
        <end position="221"/>
    </location>
</feature>
<feature type="domain" description="RING-type" evidence="6">
    <location>
        <begin position="11"/>
        <end position="51"/>
    </location>
</feature>
<dbReference type="AlphaFoldDB" id="A0A671UB01"/>
<dbReference type="PANTHER" id="PTHR24103">
    <property type="entry name" value="E3 UBIQUITIN-PROTEIN LIGASE TRIM"/>
    <property type="match status" value="1"/>
</dbReference>
<dbReference type="GeneID" id="115574391"/>
<dbReference type="OrthoDB" id="654191at2759"/>
<dbReference type="InParanoid" id="A0A671UB01"/>
<dbReference type="InterPro" id="IPR001841">
    <property type="entry name" value="Znf_RING"/>
</dbReference>
<sequence>MASKSEENLCCPVCQDIFKDPVLLSCSHSFCKDCVQRWWTRKQTLKCPVCKRTSSRKHPPRNLALKNLCEAFLLERDQRSSAALCSLHSENLKLFCVDHQEPVCLVCRDSQKHTDHRFRPVDEAAREHKEELQKCLKPLQEKLKLFEGAKRNCDRTSKQIKAQARDAKRQIRKEFKRLHRVLEKEEEVRVAALRKEEKQKRQAMKQKTEALRGEIAALSDAIRERRRRS</sequence>
<dbReference type="SMART" id="SM00336">
    <property type="entry name" value="BBOX"/>
    <property type="match status" value="1"/>
</dbReference>
<evidence type="ECO:0000256" key="2">
    <source>
        <dbReference type="ARBA" id="ARBA00022771"/>
    </source>
</evidence>
<dbReference type="PROSITE" id="PS00518">
    <property type="entry name" value="ZF_RING_1"/>
    <property type="match status" value="1"/>
</dbReference>
<evidence type="ECO:0000313" key="8">
    <source>
        <dbReference type="Ensembl" id="ENSSAUP00010011150.1"/>
    </source>
</evidence>
<dbReference type="InterPro" id="IPR027370">
    <property type="entry name" value="Znf-RING_euk"/>
</dbReference>
<dbReference type="GO" id="GO:0008270">
    <property type="term" value="F:zinc ion binding"/>
    <property type="evidence" value="ECO:0007669"/>
    <property type="project" value="UniProtKB-KW"/>
</dbReference>
<dbReference type="RefSeq" id="XP_030261752.1">
    <property type="nucleotide sequence ID" value="XM_030405892.1"/>
</dbReference>
<dbReference type="PROSITE" id="PS50089">
    <property type="entry name" value="ZF_RING_2"/>
    <property type="match status" value="1"/>
</dbReference>
<proteinExistence type="predicted"/>
<keyword evidence="3" id="KW-0862">Zinc</keyword>
<dbReference type="InterPro" id="IPR017907">
    <property type="entry name" value="Znf_RING_CS"/>
</dbReference>
<keyword evidence="1" id="KW-0479">Metal-binding</keyword>
<keyword evidence="2 4" id="KW-0863">Zinc-finger</keyword>
<reference evidence="8" key="2">
    <citation type="submission" date="2025-08" db="UniProtKB">
        <authorList>
            <consortium name="Ensembl"/>
        </authorList>
    </citation>
    <scope>IDENTIFICATION</scope>
</reference>
<dbReference type="InterPro" id="IPR050143">
    <property type="entry name" value="TRIM/RBCC"/>
</dbReference>
<reference evidence="8" key="1">
    <citation type="submission" date="2021-04" db="EMBL/GenBank/DDBJ databases">
        <authorList>
            <consortium name="Wellcome Sanger Institute Data Sharing"/>
        </authorList>
    </citation>
    <scope>NUCLEOTIDE SEQUENCE [LARGE SCALE GENOMIC DNA]</scope>
</reference>
<dbReference type="PROSITE" id="PS50119">
    <property type="entry name" value="ZF_BBOX"/>
    <property type="match status" value="1"/>
</dbReference>
<feature type="domain" description="B box-type" evidence="7">
    <location>
        <begin position="80"/>
        <end position="121"/>
    </location>
</feature>